<dbReference type="AlphaFoldDB" id="B0PEM2"/>
<proteinExistence type="predicted"/>
<name>B0PEM2_9FIRM</name>
<reference evidence="1" key="2">
    <citation type="submission" date="2013-09" db="EMBL/GenBank/DDBJ databases">
        <title>Draft genome sequence of Anaerotruncus colihominis(DSM 17241).</title>
        <authorList>
            <person name="Sudarsanam P."/>
            <person name="Ley R."/>
            <person name="Guruge J."/>
            <person name="Turnbaugh P.J."/>
            <person name="Mahowald M."/>
            <person name="Liep D."/>
            <person name="Gordon J."/>
        </authorList>
    </citation>
    <scope>NUCLEOTIDE SEQUENCE</scope>
    <source>
        <strain evidence="1">DSM 17241</strain>
    </source>
</reference>
<reference evidence="1" key="1">
    <citation type="submission" date="2007-11" db="EMBL/GenBank/DDBJ databases">
        <authorList>
            <person name="Fulton L."/>
            <person name="Clifton S."/>
            <person name="Fulton B."/>
            <person name="Xu J."/>
            <person name="Minx P."/>
            <person name="Pepin K.H."/>
            <person name="Johnson M."/>
            <person name="Thiruvilangam P."/>
            <person name="Bhonagiri V."/>
            <person name="Nash W.E."/>
            <person name="Mardis E.R."/>
            <person name="Wilson R.K."/>
        </authorList>
    </citation>
    <scope>NUCLEOTIDE SEQUENCE [LARGE SCALE GENOMIC DNA]</scope>
    <source>
        <strain evidence="1">DSM 17241</strain>
    </source>
</reference>
<comment type="caution">
    <text evidence="1">The sequence shown here is derived from an EMBL/GenBank/DDBJ whole genome shotgun (WGS) entry which is preliminary data.</text>
</comment>
<gene>
    <name evidence="1" type="ORF">ANACOL_03250</name>
</gene>
<keyword evidence="2" id="KW-1185">Reference proteome</keyword>
<sequence length="45" mass="5382">MHFERCTPAFFLYPPPLLGRIQRYPTGNCIFFMKTIDFLGKMRIL</sequence>
<dbReference type="Proteomes" id="UP000003803">
    <property type="component" value="Unassembled WGS sequence"/>
</dbReference>
<evidence type="ECO:0000313" key="2">
    <source>
        <dbReference type="Proteomes" id="UP000003803"/>
    </source>
</evidence>
<accession>B0PEM2</accession>
<dbReference type="HOGENOM" id="CLU_3195354_0_0_9"/>
<dbReference type="EMBL" id="ABGD02000025">
    <property type="protein sequence ID" value="EDS09805.1"/>
    <property type="molecule type" value="Genomic_DNA"/>
</dbReference>
<organism evidence="1 2">
    <name type="scientific">Anaerotruncus colihominis DSM 17241</name>
    <dbReference type="NCBI Taxonomy" id="445972"/>
    <lineage>
        <taxon>Bacteria</taxon>
        <taxon>Bacillati</taxon>
        <taxon>Bacillota</taxon>
        <taxon>Clostridia</taxon>
        <taxon>Eubacteriales</taxon>
        <taxon>Oscillospiraceae</taxon>
        <taxon>Anaerotruncus</taxon>
    </lineage>
</organism>
<evidence type="ECO:0000313" key="1">
    <source>
        <dbReference type="EMBL" id="EDS09805.1"/>
    </source>
</evidence>
<protein>
    <submittedName>
        <fullName evidence="1">Uncharacterized protein</fullName>
    </submittedName>
</protein>